<accession>A0A512RIG6</accession>
<dbReference type="Pfam" id="PF03965">
    <property type="entry name" value="Penicillinase_R"/>
    <property type="match status" value="1"/>
</dbReference>
<keyword evidence="4" id="KW-0804">Transcription</keyword>
<evidence type="ECO:0000256" key="3">
    <source>
        <dbReference type="ARBA" id="ARBA00023125"/>
    </source>
</evidence>
<sequence length="122" mass="14499">MEELTKTEEKIMQALWSMGKGFVKDIIERLDEEPRPPYTTISSIVRILESKGFVTHKAYGKTHEYYPAISRDEYRKSTYQRMMKQYFDNKTSSLLSFLVSEKKLSRKDIDELKKFIDQQSRS</sequence>
<evidence type="ECO:0000313" key="5">
    <source>
        <dbReference type="EMBL" id="GEP95496.1"/>
    </source>
</evidence>
<organism evidence="5 6">
    <name type="scientific">Chitinophaga cymbidii</name>
    <dbReference type="NCBI Taxonomy" id="1096750"/>
    <lineage>
        <taxon>Bacteria</taxon>
        <taxon>Pseudomonadati</taxon>
        <taxon>Bacteroidota</taxon>
        <taxon>Chitinophagia</taxon>
        <taxon>Chitinophagales</taxon>
        <taxon>Chitinophagaceae</taxon>
        <taxon>Chitinophaga</taxon>
    </lineage>
</organism>
<dbReference type="InterPro" id="IPR036390">
    <property type="entry name" value="WH_DNA-bd_sf"/>
</dbReference>
<comment type="caution">
    <text evidence="5">The sequence shown here is derived from an EMBL/GenBank/DDBJ whole genome shotgun (WGS) entry which is preliminary data.</text>
</comment>
<name>A0A512RIG6_9BACT</name>
<evidence type="ECO:0000256" key="4">
    <source>
        <dbReference type="ARBA" id="ARBA00023163"/>
    </source>
</evidence>
<proteinExistence type="inferred from homology"/>
<dbReference type="AlphaFoldDB" id="A0A512RIG6"/>
<protein>
    <submittedName>
        <fullName evidence="5">Transcriptional regulator</fullName>
    </submittedName>
</protein>
<gene>
    <name evidence="5" type="ORF">CCY01nite_17560</name>
</gene>
<evidence type="ECO:0000256" key="1">
    <source>
        <dbReference type="ARBA" id="ARBA00011046"/>
    </source>
</evidence>
<dbReference type="GO" id="GO:0045892">
    <property type="term" value="P:negative regulation of DNA-templated transcription"/>
    <property type="evidence" value="ECO:0007669"/>
    <property type="project" value="InterPro"/>
</dbReference>
<dbReference type="InterPro" id="IPR005650">
    <property type="entry name" value="BlaI_family"/>
</dbReference>
<keyword evidence="3" id="KW-0238">DNA-binding</keyword>
<keyword evidence="2" id="KW-0805">Transcription regulation</keyword>
<dbReference type="Gene3D" id="1.10.10.10">
    <property type="entry name" value="Winged helix-like DNA-binding domain superfamily/Winged helix DNA-binding domain"/>
    <property type="match status" value="1"/>
</dbReference>
<dbReference type="OrthoDB" id="1098508at2"/>
<comment type="similarity">
    <text evidence="1">Belongs to the BlaI transcriptional regulatory family.</text>
</comment>
<dbReference type="GO" id="GO:0003677">
    <property type="term" value="F:DNA binding"/>
    <property type="evidence" value="ECO:0007669"/>
    <property type="project" value="UniProtKB-KW"/>
</dbReference>
<reference evidence="5 6" key="1">
    <citation type="submission" date="2019-07" db="EMBL/GenBank/DDBJ databases">
        <title>Whole genome shotgun sequence of Chitinophaga cymbidii NBRC 109752.</title>
        <authorList>
            <person name="Hosoyama A."/>
            <person name="Uohara A."/>
            <person name="Ohji S."/>
            <person name="Ichikawa N."/>
        </authorList>
    </citation>
    <scope>NUCLEOTIDE SEQUENCE [LARGE SCALE GENOMIC DNA]</scope>
    <source>
        <strain evidence="5 6">NBRC 109752</strain>
    </source>
</reference>
<dbReference type="Gene3D" id="1.10.4040.10">
    <property type="entry name" value="Penicillinase repressor domain"/>
    <property type="match status" value="1"/>
</dbReference>
<dbReference type="SUPFAM" id="SSF46785">
    <property type="entry name" value="Winged helix' DNA-binding domain"/>
    <property type="match status" value="1"/>
</dbReference>
<dbReference type="PIRSF" id="PIRSF019455">
    <property type="entry name" value="CopR_AtkY"/>
    <property type="match status" value="1"/>
</dbReference>
<evidence type="ECO:0000313" key="6">
    <source>
        <dbReference type="Proteomes" id="UP000321436"/>
    </source>
</evidence>
<dbReference type="RefSeq" id="WP_146859791.1">
    <property type="nucleotide sequence ID" value="NZ_BKAU01000001.1"/>
</dbReference>
<dbReference type="InterPro" id="IPR036388">
    <property type="entry name" value="WH-like_DNA-bd_sf"/>
</dbReference>
<evidence type="ECO:0000256" key="2">
    <source>
        <dbReference type="ARBA" id="ARBA00023015"/>
    </source>
</evidence>
<keyword evidence="6" id="KW-1185">Reference proteome</keyword>
<dbReference type="Proteomes" id="UP000321436">
    <property type="component" value="Unassembled WGS sequence"/>
</dbReference>
<dbReference type="EMBL" id="BKAU01000001">
    <property type="protein sequence ID" value="GEP95496.1"/>
    <property type="molecule type" value="Genomic_DNA"/>
</dbReference>